<organism evidence="2">
    <name type="scientific">uncultured Caudovirales phage</name>
    <dbReference type="NCBI Taxonomy" id="2100421"/>
    <lineage>
        <taxon>Viruses</taxon>
        <taxon>Duplodnaviria</taxon>
        <taxon>Heunggongvirae</taxon>
        <taxon>Uroviricota</taxon>
        <taxon>Caudoviricetes</taxon>
        <taxon>Peduoviridae</taxon>
        <taxon>Maltschvirus</taxon>
        <taxon>Maltschvirus maltsch</taxon>
    </lineage>
</organism>
<evidence type="ECO:0000313" key="2">
    <source>
        <dbReference type="EMBL" id="CAB5214164.1"/>
    </source>
</evidence>
<name>A0A6J7WNH2_9CAUD</name>
<proteinExistence type="predicted"/>
<protein>
    <submittedName>
        <fullName evidence="2">Uncharacterized protein</fullName>
    </submittedName>
</protein>
<sequence>MIKHVGKHNSKKVVVLWRKTPGEDHMCLLSYSDTLPRLIHDEVMKALESPIGQNAEDFSDVLFRTTMGDGRNALEVLHREGFIKKVPTSQVLITPTAKSSVRLDELNSILDEMKKGEDAVKRLSDMDKDAGFTGKKKVREGREVGMPPNNQSLSRTNVDVDSTASASAYIKGVLTDDDLAADRLKQAEAMQKQAEQLLAEAKRLTEEAKSLTPAKNAKTRAKKAAPAKKQAA</sequence>
<gene>
    <name evidence="2" type="ORF">UFOVP190_23</name>
</gene>
<feature type="compositionally biased region" description="Basic residues" evidence="1">
    <location>
        <begin position="217"/>
        <end position="232"/>
    </location>
</feature>
<evidence type="ECO:0000256" key="1">
    <source>
        <dbReference type="SAM" id="MobiDB-lite"/>
    </source>
</evidence>
<accession>A0A6J7WNH2</accession>
<reference evidence="2" key="1">
    <citation type="submission" date="2020-05" db="EMBL/GenBank/DDBJ databases">
        <authorList>
            <person name="Chiriac C."/>
            <person name="Salcher M."/>
            <person name="Ghai R."/>
            <person name="Kavagutti S V."/>
        </authorList>
    </citation>
    <scope>NUCLEOTIDE SEQUENCE</scope>
</reference>
<dbReference type="EMBL" id="LR798243">
    <property type="protein sequence ID" value="CAB5214164.1"/>
    <property type="molecule type" value="Genomic_DNA"/>
</dbReference>
<feature type="region of interest" description="Disordered" evidence="1">
    <location>
        <begin position="206"/>
        <end position="232"/>
    </location>
</feature>